<proteinExistence type="predicted"/>
<name>A0ABQ0C9Y4_9PROT</name>
<accession>A0ABQ0C9Y4</accession>
<evidence type="ECO:0000313" key="1">
    <source>
        <dbReference type="EMBL" id="GAB0057515.1"/>
    </source>
</evidence>
<evidence type="ECO:0000313" key="2">
    <source>
        <dbReference type="Proteomes" id="UP001628193"/>
    </source>
</evidence>
<organism evidence="1 2">
    <name type="scientific">Candidatus Magnetaquiglobus chichijimensis</name>
    <dbReference type="NCBI Taxonomy" id="3141448"/>
    <lineage>
        <taxon>Bacteria</taxon>
        <taxon>Pseudomonadati</taxon>
        <taxon>Pseudomonadota</taxon>
        <taxon>Magnetococcia</taxon>
        <taxon>Magnetococcales</taxon>
        <taxon>Candidatus Magnetaquicoccaceae</taxon>
        <taxon>Candidatus Magnetaquiglobus</taxon>
    </lineage>
</organism>
<dbReference type="RefSeq" id="WP_420905213.1">
    <property type="nucleotide sequence ID" value="NZ_BAAFGK010000004.1"/>
</dbReference>
<sequence length="89" mass="9599">MSIYGENTLIFGASAQAAFDALSQRTRTMASVSQLRLFEQQAVQSMAGVANDTSRASVAYKVSLSEAAMRLYYQKAGISTSEPISKLIL</sequence>
<comment type="caution">
    <text evidence="1">The sequence shown here is derived from an EMBL/GenBank/DDBJ whole genome shotgun (WGS) entry which is preliminary data.</text>
</comment>
<keyword evidence="2" id="KW-1185">Reference proteome</keyword>
<gene>
    <name evidence="1" type="ORF">SIID45300_01845</name>
</gene>
<reference evidence="1 2" key="1">
    <citation type="submission" date="2024-09" db="EMBL/GenBank/DDBJ databases">
        <title>Draft genome sequence of Candidatus Magnetaquicoccaceae bacterium FCR-1.</title>
        <authorList>
            <person name="Shimoshige H."/>
            <person name="Shimamura S."/>
            <person name="Taoka A."/>
            <person name="Kobayashi H."/>
            <person name="Maekawa T."/>
        </authorList>
    </citation>
    <scope>NUCLEOTIDE SEQUENCE [LARGE SCALE GENOMIC DNA]</scope>
    <source>
        <strain evidence="1 2">FCR-1</strain>
    </source>
</reference>
<dbReference type="EMBL" id="BAAFGK010000004">
    <property type="protein sequence ID" value="GAB0057515.1"/>
    <property type="molecule type" value="Genomic_DNA"/>
</dbReference>
<dbReference type="Proteomes" id="UP001628193">
    <property type="component" value="Unassembled WGS sequence"/>
</dbReference>
<protein>
    <submittedName>
        <fullName evidence="1">Uncharacterized protein</fullName>
    </submittedName>
</protein>